<gene>
    <name evidence="2" type="ORF">J2Z37_003379</name>
</gene>
<protein>
    <submittedName>
        <fullName evidence="2">Restriction endonuclease Mrr</fullName>
    </submittedName>
</protein>
<evidence type="ECO:0000313" key="3">
    <source>
        <dbReference type="Proteomes" id="UP001519343"/>
    </source>
</evidence>
<dbReference type="Proteomes" id="UP001519343">
    <property type="component" value="Unassembled WGS sequence"/>
</dbReference>
<evidence type="ECO:0000259" key="1">
    <source>
        <dbReference type="Pfam" id="PF14338"/>
    </source>
</evidence>
<keyword evidence="2" id="KW-0378">Hydrolase</keyword>
<dbReference type="EMBL" id="JAGGKT010000010">
    <property type="protein sequence ID" value="MBP1933366.1"/>
    <property type="molecule type" value="Genomic_DNA"/>
</dbReference>
<organism evidence="2 3">
    <name type="scientific">Ammoniphilus resinae</name>
    <dbReference type="NCBI Taxonomy" id="861532"/>
    <lineage>
        <taxon>Bacteria</taxon>
        <taxon>Bacillati</taxon>
        <taxon>Bacillota</taxon>
        <taxon>Bacilli</taxon>
        <taxon>Bacillales</taxon>
        <taxon>Paenibacillaceae</taxon>
        <taxon>Aneurinibacillus group</taxon>
        <taxon>Ammoniphilus</taxon>
    </lineage>
</organism>
<comment type="caution">
    <text evidence="2">The sequence shown here is derived from an EMBL/GenBank/DDBJ whole genome shotgun (WGS) entry which is preliminary data.</text>
</comment>
<dbReference type="GO" id="GO:0004519">
    <property type="term" value="F:endonuclease activity"/>
    <property type="evidence" value="ECO:0007669"/>
    <property type="project" value="UniProtKB-KW"/>
</dbReference>
<proteinExistence type="predicted"/>
<reference evidence="2 3" key="1">
    <citation type="submission" date="2021-03" db="EMBL/GenBank/DDBJ databases">
        <title>Genomic Encyclopedia of Type Strains, Phase IV (KMG-IV): sequencing the most valuable type-strain genomes for metagenomic binning, comparative biology and taxonomic classification.</title>
        <authorList>
            <person name="Goeker M."/>
        </authorList>
    </citation>
    <scope>NUCLEOTIDE SEQUENCE [LARGE SCALE GENOMIC DNA]</scope>
    <source>
        <strain evidence="2 3">DSM 24738</strain>
    </source>
</reference>
<feature type="domain" description="Restriction system protein Mrr-like N-terminal" evidence="1">
    <location>
        <begin position="28"/>
        <end position="97"/>
    </location>
</feature>
<dbReference type="InterPro" id="IPR025745">
    <property type="entry name" value="Mrr-like_N_dom"/>
</dbReference>
<evidence type="ECO:0000313" key="2">
    <source>
        <dbReference type="EMBL" id="MBP1933366.1"/>
    </source>
</evidence>
<accession>A0ABS4GSZ5</accession>
<keyword evidence="3" id="KW-1185">Reference proteome</keyword>
<name>A0ABS4GSZ5_9BACL</name>
<dbReference type="Pfam" id="PF14338">
    <property type="entry name" value="Mrr_N"/>
    <property type="match status" value="1"/>
</dbReference>
<dbReference type="RefSeq" id="WP_209811371.1">
    <property type="nucleotide sequence ID" value="NZ_JAGGKT010000010.1"/>
</dbReference>
<keyword evidence="2" id="KW-0255">Endonuclease</keyword>
<sequence>MNNVTLPEQSAVEFQLLLHLFERHNQKSRPLSTKEACQLLAERFGLTNEQIDLVYESKRNQWVTVVGYAKQALKGNGLIKAIERDQWVITEQGIQKLGVLRGALTT</sequence>
<keyword evidence="2" id="KW-0540">Nuclease</keyword>